<sequence length="40" mass="4415">MELENRASVAAHAQLGWRSVGGFSLGEREYEVVVREVGKP</sequence>
<dbReference type="Proteomes" id="UP001212097">
    <property type="component" value="Chromosome"/>
</dbReference>
<keyword evidence="2" id="KW-1185">Reference proteome</keyword>
<protein>
    <recommendedName>
        <fullName evidence="3">Acetyltransferase, GNAT family</fullName>
    </recommendedName>
</protein>
<gene>
    <name evidence="1" type="ORF">O6R08_03850</name>
</gene>
<accession>A0ABY7R005</accession>
<proteinExistence type="predicted"/>
<name>A0ABY7R005_9ACTN</name>
<organism evidence="1 2">
    <name type="scientific">Cutibacterium equinum</name>
    <dbReference type="NCBI Taxonomy" id="3016342"/>
    <lineage>
        <taxon>Bacteria</taxon>
        <taxon>Bacillati</taxon>
        <taxon>Actinomycetota</taxon>
        <taxon>Actinomycetes</taxon>
        <taxon>Propionibacteriales</taxon>
        <taxon>Propionibacteriaceae</taxon>
        <taxon>Cutibacterium</taxon>
    </lineage>
</organism>
<evidence type="ECO:0000313" key="2">
    <source>
        <dbReference type="Proteomes" id="UP001212097"/>
    </source>
</evidence>
<dbReference type="RefSeq" id="WP_271418813.1">
    <property type="nucleotide sequence ID" value="NZ_CP115668.1"/>
</dbReference>
<evidence type="ECO:0008006" key="3">
    <source>
        <dbReference type="Google" id="ProtNLM"/>
    </source>
</evidence>
<dbReference type="EMBL" id="CP115668">
    <property type="protein sequence ID" value="WCC80633.1"/>
    <property type="molecule type" value="Genomic_DNA"/>
</dbReference>
<reference evidence="1 2" key="1">
    <citation type="submission" date="2023-06" db="EMBL/GenBank/DDBJ databases">
        <title>The Gram-positive Non-spore-bearing Anaerobic Bacilli of Human Feces.</title>
        <authorList>
            <person name="Eggerth A.H."/>
        </authorList>
    </citation>
    <scope>NUCLEOTIDE SEQUENCE [LARGE SCALE GENOMIC DNA]</scope>
    <source>
        <strain evidence="1 2">CBA3108</strain>
    </source>
</reference>
<evidence type="ECO:0000313" key="1">
    <source>
        <dbReference type="EMBL" id="WCC80633.1"/>
    </source>
</evidence>